<keyword evidence="5 9" id="KW-0798">TonB box</keyword>
<dbReference type="InterPro" id="IPR008969">
    <property type="entry name" value="CarboxyPept-like_regulatory"/>
</dbReference>
<evidence type="ECO:0000256" key="6">
    <source>
        <dbReference type="ARBA" id="ARBA00023136"/>
    </source>
</evidence>
<dbReference type="InterPro" id="IPR012910">
    <property type="entry name" value="Plug_dom"/>
</dbReference>
<evidence type="ECO:0000313" key="14">
    <source>
        <dbReference type="Proteomes" id="UP000239522"/>
    </source>
</evidence>
<dbReference type="InterPro" id="IPR037066">
    <property type="entry name" value="Plug_dom_sf"/>
</dbReference>
<evidence type="ECO:0000256" key="9">
    <source>
        <dbReference type="RuleBase" id="RU003357"/>
    </source>
</evidence>
<dbReference type="Proteomes" id="UP000239522">
    <property type="component" value="Unassembled WGS sequence"/>
</dbReference>
<proteinExistence type="inferred from homology"/>
<accession>A0A2S7L0S2</accession>
<dbReference type="InterPro" id="IPR036942">
    <property type="entry name" value="Beta-barrel_TonB_sf"/>
</dbReference>
<evidence type="ECO:0000259" key="11">
    <source>
        <dbReference type="Pfam" id="PF00593"/>
    </source>
</evidence>
<keyword evidence="3 8" id="KW-1134">Transmembrane beta strand</keyword>
<dbReference type="Pfam" id="PF00593">
    <property type="entry name" value="TonB_dep_Rec_b-barrel"/>
    <property type="match status" value="1"/>
</dbReference>
<feature type="domain" description="TonB-dependent receptor-like beta-barrel" evidence="11">
    <location>
        <begin position="470"/>
        <end position="940"/>
    </location>
</feature>
<evidence type="ECO:0000313" key="13">
    <source>
        <dbReference type="EMBL" id="PQB08471.1"/>
    </source>
</evidence>
<evidence type="ECO:0000256" key="2">
    <source>
        <dbReference type="ARBA" id="ARBA00022448"/>
    </source>
</evidence>
<evidence type="ECO:0000256" key="5">
    <source>
        <dbReference type="ARBA" id="ARBA00023077"/>
    </source>
</evidence>
<dbReference type="Pfam" id="PF07715">
    <property type="entry name" value="Plug"/>
    <property type="match status" value="1"/>
</dbReference>
<dbReference type="PANTHER" id="PTHR47234:SF3">
    <property type="entry name" value="SECRETIN_TONB SHORT N-TERMINAL DOMAIN-CONTAINING PROTEIN"/>
    <property type="match status" value="1"/>
</dbReference>
<dbReference type="PANTHER" id="PTHR47234">
    <property type="match status" value="1"/>
</dbReference>
<keyword evidence="4 8" id="KW-0812">Transmembrane</keyword>
<keyword evidence="10" id="KW-0732">Signal</keyword>
<evidence type="ECO:0000259" key="12">
    <source>
        <dbReference type="Pfam" id="PF07715"/>
    </source>
</evidence>
<dbReference type="RefSeq" id="WP_104810665.1">
    <property type="nucleotide sequence ID" value="NZ_MQUA01000013.1"/>
</dbReference>
<dbReference type="SUPFAM" id="SSF49464">
    <property type="entry name" value="Carboxypeptidase regulatory domain-like"/>
    <property type="match status" value="1"/>
</dbReference>
<feature type="chain" id="PRO_5015448348" evidence="10">
    <location>
        <begin position="26"/>
        <end position="978"/>
    </location>
</feature>
<sequence length="978" mass="109803">MVRKLVFIKLILIVFVTFTFQTTSAQEHEKNTIPLARLLDEISNKYKIFFTYNANLLNNKYIQEKGFANLTLKESISLLKKLTPFLFDDLGNNYYVIYTKKGLDENKFLSKVKTIYSNDFFVDSTFNRNNVIVRGIVLSSDNMPLSGATLQEKESLGGTTTNLDGTFEFEIQKENNIEISFLGHNSKTLKLKPGLFNTIILLAGQELKEVQVVGSRNKNRVANDTPVAIDFIDIEITSTKSSQIEINQFLQYAIPSFNATKQSGADGADHIDPATIRGLGPDQTLVLINGKRRHQASLINLYGTRGRGNSGTDLNAIPISAIKRIELLRDGASAQYGSDAIAGVLNIVLNDTDNELNVTSTLGFNNADSNATFPNRVDGFTYKLGLNYGTKISKGGFINFTAEALSADNTIRPATAAREKFGQAAVKNVSIFVNSEITIYRNTKVYFNGGFNYKDTEAFAFTRNLDSERNVLDIYPKGFNPLITSNILDNSVSFGMLTSFKEWNVDVSNTFGRNNFHYFIQNTLNATLEENSPTEFDAGGHQLIQNTTNIDFSKYFLAKTYGFNIALGLEYRLDKYKIFSGEEGSYASYDINGDLVSSQTPLSEYKRYNGEIRPGGSQGFPGYSPENEVDRNRSNSGVYLDTEIDFSKKFMIGAALRYEYYSDFGSTLNYKFASRYKITQKFNLRGSFSTGFRAPSLAQSYYNLTFTNFIGNTPSESLLIANNSPIARRFDIDRLTEEKAVNYSLGFTAKLSPTFNVTIDGYYVFIEDRIILSGNFDASNLGLGIDNVQFFANGVDTETTGVDLVLNWKRKMKNSELSLDVSGNINHMIITDIKNKMLDKETFFGERDQQFLLASAPKSKFNLGVNYQYKKLKTSLNFTRFSEIKLIDWQIAQDVSNFNNSETERLKSATDIYKPKITTDLHFSYQLNNTINVQLGANNLLNIYPTKQNTFTDSGGLWDATQMGTNGSFYYTKLNLKL</sequence>
<dbReference type="AlphaFoldDB" id="A0A2S7L0S2"/>
<dbReference type="SUPFAM" id="SSF56935">
    <property type="entry name" value="Porins"/>
    <property type="match status" value="1"/>
</dbReference>
<comment type="subcellular location">
    <subcellularLocation>
        <location evidence="1 8">Cell outer membrane</location>
        <topology evidence="1 8">Multi-pass membrane protein</topology>
    </subcellularLocation>
</comment>
<protein>
    <submittedName>
        <fullName evidence="13">TonB-dependent receptor</fullName>
    </submittedName>
</protein>
<dbReference type="GO" id="GO:0009279">
    <property type="term" value="C:cell outer membrane"/>
    <property type="evidence" value="ECO:0007669"/>
    <property type="project" value="UniProtKB-SubCell"/>
</dbReference>
<keyword evidence="7 8" id="KW-0998">Cell outer membrane</keyword>
<evidence type="ECO:0000256" key="7">
    <source>
        <dbReference type="ARBA" id="ARBA00023237"/>
    </source>
</evidence>
<feature type="signal peptide" evidence="10">
    <location>
        <begin position="1"/>
        <end position="25"/>
    </location>
</feature>
<keyword evidence="13" id="KW-0675">Receptor</keyword>
<dbReference type="Gene3D" id="2.40.170.20">
    <property type="entry name" value="TonB-dependent receptor, beta-barrel domain"/>
    <property type="match status" value="1"/>
</dbReference>
<keyword evidence="14" id="KW-1185">Reference proteome</keyword>
<evidence type="ECO:0000256" key="8">
    <source>
        <dbReference type="PROSITE-ProRule" id="PRU01360"/>
    </source>
</evidence>
<evidence type="ECO:0000256" key="4">
    <source>
        <dbReference type="ARBA" id="ARBA00022692"/>
    </source>
</evidence>
<comment type="caution">
    <text evidence="13">The sequence shown here is derived from an EMBL/GenBank/DDBJ whole genome shotgun (WGS) entry which is preliminary data.</text>
</comment>
<evidence type="ECO:0000256" key="3">
    <source>
        <dbReference type="ARBA" id="ARBA00022452"/>
    </source>
</evidence>
<dbReference type="Pfam" id="PF13715">
    <property type="entry name" value="CarbopepD_reg_2"/>
    <property type="match status" value="1"/>
</dbReference>
<keyword evidence="6 8" id="KW-0472">Membrane</keyword>
<dbReference type="PROSITE" id="PS52016">
    <property type="entry name" value="TONB_DEPENDENT_REC_3"/>
    <property type="match status" value="1"/>
</dbReference>
<dbReference type="EMBL" id="MQUA01000013">
    <property type="protein sequence ID" value="PQB08471.1"/>
    <property type="molecule type" value="Genomic_DNA"/>
</dbReference>
<organism evidence="13 14">
    <name type="scientific">Polaribacter filamentus</name>
    <dbReference type="NCBI Taxonomy" id="53483"/>
    <lineage>
        <taxon>Bacteria</taxon>
        <taxon>Pseudomonadati</taxon>
        <taxon>Bacteroidota</taxon>
        <taxon>Flavobacteriia</taxon>
        <taxon>Flavobacteriales</taxon>
        <taxon>Flavobacteriaceae</taxon>
    </lineage>
</organism>
<evidence type="ECO:0000256" key="10">
    <source>
        <dbReference type="SAM" id="SignalP"/>
    </source>
</evidence>
<evidence type="ECO:0000256" key="1">
    <source>
        <dbReference type="ARBA" id="ARBA00004571"/>
    </source>
</evidence>
<dbReference type="OrthoDB" id="9805434at2"/>
<comment type="similarity">
    <text evidence="8 9">Belongs to the TonB-dependent receptor family.</text>
</comment>
<dbReference type="Gene3D" id="2.170.130.10">
    <property type="entry name" value="TonB-dependent receptor, plug domain"/>
    <property type="match status" value="1"/>
</dbReference>
<reference evidence="13 14" key="1">
    <citation type="submission" date="2016-11" db="EMBL/GenBank/DDBJ databases">
        <title>Trade-off between light-utilization and light-protection in marine flavobacteria.</title>
        <authorList>
            <person name="Kumagai Y."/>
        </authorList>
    </citation>
    <scope>NUCLEOTIDE SEQUENCE [LARGE SCALE GENOMIC DNA]</scope>
    <source>
        <strain evidence="13 14">ATCC 700397</strain>
    </source>
</reference>
<feature type="domain" description="TonB-dependent receptor plug" evidence="12">
    <location>
        <begin position="224"/>
        <end position="344"/>
    </location>
</feature>
<name>A0A2S7L0S2_9FLAO</name>
<keyword evidence="2 8" id="KW-0813">Transport</keyword>
<dbReference type="InterPro" id="IPR039426">
    <property type="entry name" value="TonB-dep_rcpt-like"/>
</dbReference>
<gene>
    <name evidence="13" type="ORF">BST83_16070</name>
</gene>
<dbReference type="InterPro" id="IPR000531">
    <property type="entry name" value="Beta-barrel_TonB"/>
</dbReference>